<evidence type="ECO:0000256" key="2">
    <source>
        <dbReference type="SAM" id="Phobius"/>
    </source>
</evidence>
<dbReference type="Proteomes" id="UP001274896">
    <property type="component" value="Unassembled WGS sequence"/>
</dbReference>
<keyword evidence="5" id="KW-1185">Reference proteome</keyword>
<dbReference type="SUPFAM" id="SSF54160">
    <property type="entry name" value="Chromo domain-like"/>
    <property type="match status" value="1"/>
</dbReference>
<feature type="transmembrane region" description="Helical" evidence="2">
    <location>
        <begin position="179"/>
        <end position="199"/>
    </location>
</feature>
<dbReference type="Pfam" id="PF00385">
    <property type="entry name" value="Chromo"/>
    <property type="match status" value="1"/>
</dbReference>
<dbReference type="InterPro" id="IPR023780">
    <property type="entry name" value="Chromo_domain"/>
</dbReference>
<dbReference type="InterPro" id="IPR016197">
    <property type="entry name" value="Chromo-like_dom_sf"/>
</dbReference>
<reference evidence="4" key="1">
    <citation type="submission" date="2023-06" db="EMBL/GenBank/DDBJ databases">
        <title>Male Hemibagrus guttatus genome.</title>
        <authorList>
            <person name="Bian C."/>
        </authorList>
    </citation>
    <scope>NUCLEOTIDE SEQUENCE</scope>
    <source>
        <strain evidence="4">Male_cb2023</strain>
        <tissue evidence="4">Muscle</tissue>
    </source>
</reference>
<name>A0AAE0UH35_9TELE</name>
<dbReference type="EMBL" id="JAUCMX010000523">
    <property type="protein sequence ID" value="KAK3505801.1"/>
    <property type="molecule type" value="Genomic_DNA"/>
</dbReference>
<organism evidence="4 5">
    <name type="scientific">Hemibagrus guttatus</name>
    <dbReference type="NCBI Taxonomy" id="175788"/>
    <lineage>
        <taxon>Eukaryota</taxon>
        <taxon>Metazoa</taxon>
        <taxon>Chordata</taxon>
        <taxon>Craniata</taxon>
        <taxon>Vertebrata</taxon>
        <taxon>Euteleostomi</taxon>
        <taxon>Actinopterygii</taxon>
        <taxon>Neopterygii</taxon>
        <taxon>Teleostei</taxon>
        <taxon>Ostariophysi</taxon>
        <taxon>Siluriformes</taxon>
        <taxon>Bagridae</taxon>
        <taxon>Hemibagrus</taxon>
    </lineage>
</organism>
<keyword evidence="2" id="KW-0472">Membrane</keyword>
<keyword evidence="2" id="KW-0812">Transmembrane</keyword>
<feature type="domain" description="Chromo" evidence="3">
    <location>
        <begin position="71"/>
        <end position="118"/>
    </location>
</feature>
<dbReference type="PROSITE" id="PS50013">
    <property type="entry name" value="CHROMO_2"/>
    <property type="match status" value="1"/>
</dbReference>
<protein>
    <recommendedName>
        <fullName evidence="3">Chromo domain-containing protein</fullName>
    </recommendedName>
</protein>
<dbReference type="GO" id="GO:0005634">
    <property type="term" value="C:nucleus"/>
    <property type="evidence" value="ECO:0007669"/>
    <property type="project" value="UniProtKB-SubCell"/>
</dbReference>
<evidence type="ECO:0000313" key="5">
    <source>
        <dbReference type="Proteomes" id="UP001274896"/>
    </source>
</evidence>
<dbReference type="SMART" id="SM00298">
    <property type="entry name" value="CHROMO"/>
    <property type="match status" value="1"/>
</dbReference>
<evidence type="ECO:0000256" key="1">
    <source>
        <dbReference type="ARBA" id="ARBA00004123"/>
    </source>
</evidence>
<evidence type="ECO:0000313" key="4">
    <source>
        <dbReference type="EMBL" id="KAK3505801.1"/>
    </source>
</evidence>
<sequence length="256" mass="28279">MSHRRDLDLVILEAGHPTFGDLKHLPINLGRRSGCLPGTSIYVYHAVSWAPEPGGDVAEPPPLLLDDEAAYGVKEILDSRRRGSQLEYLVDWEGYGPEERSWIPRNDILDPNLLETFHSWKSVSLLFRVSPCVCNCRLSPAPFPFLPSPPIPPRHASKGSITLISPLYPFISTSFSSGIFILLLVSINLLTVILCLRAFCPVTVPQMKTENLNIFSSATSSSDSCLFLSDTVSKPYSMAGLTTVLYTFPLILADIF</sequence>
<comment type="subcellular location">
    <subcellularLocation>
        <location evidence="1">Nucleus</location>
    </subcellularLocation>
</comment>
<comment type="caution">
    <text evidence="4">The sequence shown here is derived from an EMBL/GenBank/DDBJ whole genome shotgun (WGS) entry which is preliminary data.</text>
</comment>
<proteinExistence type="predicted"/>
<accession>A0AAE0UH35</accession>
<evidence type="ECO:0000259" key="3">
    <source>
        <dbReference type="PROSITE" id="PS50013"/>
    </source>
</evidence>
<dbReference type="Gene3D" id="2.40.50.40">
    <property type="match status" value="1"/>
</dbReference>
<dbReference type="InterPro" id="IPR000953">
    <property type="entry name" value="Chromo/chromo_shadow_dom"/>
</dbReference>
<gene>
    <name evidence="4" type="ORF">QTP70_003998</name>
</gene>
<dbReference type="AlphaFoldDB" id="A0AAE0UH35"/>
<keyword evidence="2" id="KW-1133">Transmembrane helix</keyword>